<dbReference type="AlphaFoldDB" id="A0AAN6DRQ2"/>
<evidence type="ECO:0000259" key="2">
    <source>
        <dbReference type="Pfam" id="PF24494"/>
    </source>
</evidence>
<organism evidence="3 4">
    <name type="scientific">Exophiala viscosa</name>
    <dbReference type="NCBI Taxonomy" id="2486360"/>
    <lineage>
        <taxon>Eukaryota</taxon>
        <taxon>Fungi</taxon>
        <taxon>Dikarya</taxon>
        <taxon>Ascomycota</taxon>
        <taxon>Pezizomycotina</taxon>
        <taxon>Eurotiomycetes</taxon>
        <taxon>Chaetothyriomycetidae</taxon>
        <taxon>Chaetothyriales</taxon>
        <taxon>Herpotrichiellaceae</taxon>
        <taxon>Exophiala</taxon>
    </lineage>
</organism>
<accession>A0AAN6DRQ2</accession>
<name>A0AAN6DRQ2_9EURO</name>
<feature type="domain" description="DUF7587" evidence="2">
    <location>
        <begin position="152"/>
        <end position="242"/>
    </location>
</feature>
<evidence type="ECO:0000256" key="1">
    <source>
        <dbReference type="SAM" id="MobiDB-lite"/>
    </source>
</evidence>
<evidence type="ECO:0000313" key="3">
    <source>
        <dbReference type="EMBL" id="KAI1611306.1"/>
    </source>
</evidence>
<gene>
    <name evidence="3" type="ORF">EDD36DRAFT_420266</name>
</gene>
<proteinExistence type="predicted"/>
<comment type="caution">
    <text evidence="3">The sequence shown here is derived from an EMBL/GenBank/DDBJ whole genome shotgun (WGS) entry which is preliminary data.</text>
</comment>
<dbReference type="InterPro" id="IPR056009">
    <property type="entry name" value="DUF7587"/>
</dbReference>
<protein>
    <recommendedName>
        <fullName evidence="2">DUF7587 domain-containing protein</fullName>
    </recommendedName>
</protein>
<dbReference type="Proteomes" id="UP001203852">
    <property type="component" value="Unassembled WGS sequence"/>
</dbReference>
<keyword evidence="4" id="KW-1185">Reference proteome</keyword>
<dbReference type="Pfam" id="PF24494">
    <property type="entry name" value="DUF7587"/>
    <property type="match status" value="1"/>
</dbReference>
<sequence length="257" mass="28701">MTWGGGLYLKDGEIESTSPLSGDSSVSTEATSISSNDLLCSNDVATTPNQFDAVKLPPTAPRNFHLESEFNKSEYTIIQSPISLSPQGLSNSRSSIDLRLYSLSKHIKHMYRAVPSYPANHVKSGSGRDEAPQTQPGKCNSICARAPEMPATWENAYSHLTWQRKASPFVSFFTNFEIALRWKDDFLARGADRVRVFCFHTEQLESLLDAKLLADKLGITELPKVGTRHDYECLVWRWVPGDDCAGVYEFPKKLTAY</sequence>
<reference evidence="3" key="1">
    <citation type="journal article" date="2022" name="bioRxiv">
        <title>Deciphering the potential niche of two novel black yeast fungi from a biological soil crust based on their genomes, phenotypes, and melanin regulation.</title>
        <authorList>
            <consortium name="DOE Joint Genome Institute"/>
            <person name="Carr E.C."/>
            <person name="Barton Q."/>
            <person name="Grambo S."/>
            <person name="Sullivan M."/>
            <person name="Renfro C.M."/>
            <person name="Kuo A."/>
            <person name="Pangilinan J."/>
            <person name="Lipzen A."/>
            <person name="Keymanesh K."/>
            <person name="Savage E."/>
            <person name="Barry K."/>
            <person name="Grigoriev I.V."/>
            <person name="Riekhof W.R."/>
            <person name="Harris S.S."/>
        </authorList>
    </citation>
    <scope>NUCLEOTIDE SEQUENCE</scope>
    <source>
        <strain evidence="3">JF 03-4F</strain>
    </source>
</reference>
<dbReference type="EMBL" id="MU404356">
    <property type="protein sequence ID" value="KAI1611306.1"/>
    <property type="molecule type" value="Genomic_DNA"/>
</dbReference>
<feature type="region of interest" description="Disordered" evidence="1">
    <location>
        <begin position="119"/>
        <end position="138"/>
    </location>
</feature>
<evidence type="ECO:0000313" key="4">
    <source>
        <dbReference type="Proteomes" id="UP001203852"/>
    </source>
</evidence>